<evidence type="ECO:0000313" key="3">
    <source>
        <dbReference type="EMBL" id="KNB72253.1"/>
    </source>
</evidence>
<dbReference type="Proteomes" id="UP000036834">
    <property type="component" value="Unassembled WGS sequence"/>
</dbReference>
<gene>
    <name evidence="3" type="ORF">ADS79_10090</name>
    <name evidence="2" type="ORF">BRE01_58410</name>
</gene>
<dbReference type="OrthoDB" id="9759601at2"/>
<evidence type="ECO:0000313" key="2">
    <source>
        <dbReference type="EMBL" id="GED72139.1"/>
    </source>
</evidence>
<dbReference type="PANTHER" id="PTHR43155">
    <property type="entry name" value="CYCLIC DI-GMP PHOSPHODIESTERASE PA4108-RELATED"/>
    <property type="match status" value="1"/>
</dbReference>
<dbReference type="AlphaFoldDB" id="A0A0K9YU75"/>
<accession>A0A0K9YU75</accession>
<dbReference type="PANTHER" id="PTHR43155:SF2">
    <property type="entry name" value="CYCLIC DI-GMP PHOSPHODIESTERASE PA4108"/>
    <property type="match status" value="1"/>
</dbReference>
<dbReference type="CDD" id="cd00077">
    <property type="entry name" value="HDc"/>
    <property type="match status" value="1"/>
</dbReference>
<evidence type="ECO:0000313" key="4">
    <source>
        <dbReference type="Proteomes" id="UP000036834"/>
    </source>
</evidence>
<protein>
    <submittedName>
        <fullName evidence="3">Metal-dependent phosphohydrolase</fullName>
    </submittedName>
    <submittedName>
        <fullName evidence="2">Phosphodiesterase</fullName>
    </submittedName>
</protein>
<dbReference type="PROSITE" id="PS51832">
    <property type="entry name" value="HD_GYP"/>
    <property type="match status" value="1"/>
</dbReference>
<reference evidence="4" key="1">
    <citation type="submission" date="2015-07" db="EMBL/GenBank/DDBJ databases">
        <title>Genome sequencing project for genomic taxonomy and phylogenomics of Bacillus-like bacteria.</title>
        <authorList>
            <person name="Liu B."/>
            <person name="Wang J."/>
            <person name="Zhu Y."/>
            <person name="Liu G."/>
            <person name="Chen Q."/>
            <person name="Chen Z."/>
            <person name="Lan J."/>
            <person name="Che J."/>
            <person name="Ge C."/>
            <person name="Shi H."/>
            <person name="Pan Z."/>
            <person name="Liu X."/>
        </authorList>
    </citation>
    <scope>NUCLEOTIDE SEQUENCE [LARGE SCALE GENOMIC DNA]</scope>
    <source>
        <strain evidence="4">DSM 9887</strain>
    </source>
</reference>
<dbReference type="GO" id="GO:0016787">
    <property type="term" value="F:hydrolase activity"/>
    <property type="evidence" value="ECO:0007669"/>
    <property type="project" value="UniProtKB-KW"/>
</dbReference>
<reference evidence="3" key="2">
    <citation type="submission" date="2015-07" db="EMBL/GenBank/DDBJ databases">
        <title>MeaNS - Measles Nucleotide Surveillance Program.</title>
        <authorList>
            <person name="Tran T."/>
            <person name="Druce J."/>
        </authorList>
    </citation>
    <scope>NUCLEOTIDE SEQUENCE</scope>
    <source>
        <strain evidence="3">DSM 9887</strain>
    </source>
</reference>
<comment type="caution">
    <text evidence="3">The sequence shown here is derived from an EMBL/GenBank/DDBJ whole genome shotgun (WGS) entry which is preliminary data.</text>
</comment>
<dbReference type="InterPro" id="IPR003607">
    <property type="entry name" value="HD/PDEase_dom"/>
</dbReference>
<dbReference type="EMBL" id="BJON01000026">
    <property type="protein sequence ID" value="GED72139.1"/>
    <property type="molecule type" value="Genomic_DNA"/>
</dbReference>
<dbReference type="Pfam" id="PF13487">
    <property type="entry name" value="HD_5"/>
    <property type="match status" value="1"/>
</dbReference>
<dbReference type="PATRIC" id="fig|54915.3.peg.940"/>
<dbReference type="EMBL" id="LGIQ01000007">
    <property type="protein sequence ID" value="KNB72253.1"/>
    <property type="molecule type" value="Genomic_DNA"/>
</dbReference>
<keyword evidence="3" id="KW-0378">Hydrolase</keyword>
<organism evidence="3 4">
    <name type="scientific">Brevibacillus reuszeri</name>
    <dbReference type="NCBI Taxonomy" id="54915"/>
    <lineage>
        <taxon>Bacteria</taxon>
        <taxon>Bacillati</taxon>
        <taxon>Bacillota</taxon>
        <taxon>Bacilli</taxon>
        <taxon>Bacillales</taxon>
        <taxon>Paenibacillaceae</taxon>
        <taxon>Brevibacillus</taxon>
    </lineage>
</organism>
<keyword evidence="5" id="KW-1185">Reference proteome</keyword>
<proteinExistence type="predicted"/>
<dbReference type="SMART" id="SM00471">
    <property type="entry name" value="HDc"/>
    <property type="match status" value="1"/>
</dbReference>
<evidence type="ECO:0000259" key="1">
    <source>
        <dbReference type="PROSITE" id="PS51832"/>
    </source>
</evidence>
<reference evidence="2 5" key="3">
    <citation type="submission" date="2019-06" db="EMBL/GenBank/DDBJ databases">
        <title>Whole genome shotgun sequence of Brevibacillus reuszeri NBRC 15719.</title>
        <authorList>
            <person name="Hosoyama A."/>
            <person name="Uohara A."/>
            <person name="Ohji S."/>
            <person name="Ichikawa N."/>
        </authorList>
    </citation>
    <scope>NUCLEOTIDE SEQUENCE [LARGE SCALE GENOMIC DNA]</scope>
    <source>
        <strain evidence="2 5">NBRC 15719</strain>
    </source>
</reference>
<sequence>MRKLHITSVKPGDVIAKSVFLENGNVLLGHGVELTARYIERLVRLGIDTLYVQDKHTDDIIPEDVIRDETRKDAVDTVYKTMTTLMDQPHMKGRTSLPDFGSSFQKVFREILTDLSSRRDVLVNLSNLHVLDGYFFHHAVNVAVLAGVVGLAKGYNQQQMMELGIGALLFDIGMTQVPKELWTMRTELTAEDRQRIQYHTEDGFNILRHQHNISVVSAHCALQHHERYNGTGYPRQLSEKNIHEYARIVAIADVYDALISPRPFRKSYSPSDATEFLFASGNTYFDLDLLKIFLQHVAIYPIATTVLLSTGHIGVVSYVNPLAVSRPIIRILQEEDGSPVASPYEINLYDKEWMTVTIVKSL</sequence>
<dbReference type="RefSeq" id="WP_049738301.1">
    <property type="nucleotide sequence ID" value="NZ_BJON01000026.1"/>
</dbReference>
<dbReference type="SUPFAM" id="SSF109604">
    <property type="entry name" value="HD-domain/PDEase-like"/>
    <property type="match status" value="1"/>
</dbReference>
<dbReference type="InterPro" id="IPR037522">
    <property type="entry name" value="HD_GYP_dom"/>
</dbReference>
<feature type="domain" description="HD-GYP" evidence="1">
    <location>
        <begin position="104"/>
        <end position="309"/>
    </location>
</feature>
<dbReference type="Proteomes" id="UP000319578">
    <property type="component" value="Unassembled WGS sequence"/>
</dbReference>
<evidence type="ECO:0000313" key="5">
    <source>
        <dbReference type="Proteomes" id="UP000319578"/>
    </source>
</evidence>
<name>A0A0K9YU75_9BACL</name>
<dbReference type="STRING" id="54915.ADS79_10090"/>
<dbReference type="Gene3D" id="1.10.3210.10">
    <property type="entry name" value="Hypothetical protein af1432"/>
    <property type="match status" value="1"/>
</dbReference>